<keyword evidence="2" id="KW-1185">Reference proteome</keyword>
<dbReference type="Proteomes" id="UP001164539">
    <property type="component" value="Chromosome 1"/>
</dbReference>
<sequence>MVRTPCCDKNGLKKGTWTPEEDRKLIAYVTRYGCWNWRQLPKYAGLARCGKSCRLRWMNYLRPNIKRGNYTKEEEDTVMRLHELLGNRWSAIAAQLPGRTDNEIKNHWHTSLKKRLKQTSVTNEAKKKPKDHIYDDLDRQVEPKASGNSQEGESKVKVDSPEGELKLNNHHLNHMISPSILESSLSSSQPSSSDQLSSITTDTSVISSTELILDNKDVLLQPYAEAIGSFWTEPFLADNSCNLYISNDLLAPLSNTGYAYLHSSFLDGEILWP</sequence>
<gene>
    <name evidence="1" type="ORF">OWV82_002629</name>
</gene>
<dbReference type="EMBL" id="CM051394">
    <property type="protein sequence ID" value="KAJ4729924.1"/>
    <property type="molecule type" value="Genomic_DNA"/>
</dbReference>
<comment type="caution">
    <text evidence="1">The sequence shown here is derived from an EMBL/GenBank/DDBJ whole genome shotgun (WGS) entry which is preliminary data.</text>
</comment>
<name>A0ACC1Z2T5_MELAZ</name>
<evidence type="ECO:0000313" key="1">
    <source>
        <dbReference type="EMBL" id="KAJ4729924.1"/>
    </source>
</evidence>
<accession>A0ACC1Z2T5</accession>
<proteinExistence type="predicted"/>
<organism evidence="1 2">
    <name type="scientific">Melia azedarach</name>
    <name type="common">Chinaberry tree</name>
    <dbReference type="NCBI Taxonomy" id="155640"/>
    <lineage>
        <taxon>Eukaryota</taxon>
        <taxon>Viridiplantae</taxon>
        <taxon>Streptophyta</taxon>
        <taxon>Embryophyta</taxon>
        <taxon>Tracheophyta</taxon>
        <taxon>Spermatophyta</taxon>
        <taxon>Magnoliopsida</taxon>
        <taxon>eudicotyledons</taxon>
        <taxon>Gunneridae</taxon>
        <taxon>Pentapetalae</taxon>
        <taxon>rosids</taxon>
        <taxon>malvids</taxon>
        <taxon>Sapindales</taxon>
        <taxon>Meliaceae</taxon>
        <taxon>Melia</taxon>
    </lineage>
</organism>
<evidence type="ECO:0000313" key="2">
    <source>
        <dbReference type="Proteomes" id="UP001164539"/>
    </source>
</evidence>
<reference evidence="1 2" key="1">
    <citation type="journal article" date="2023" name="Science">
        <title>Complex scaffold remodeling in plant triterpene biosynthesis.</title>
        <authorList>
            <person name="De La Pena R."/>
            <person name="Hodgson H."/>
            <person name="Liu J.C."/>
            <person name="Stephenson M.J."/>
            <person name="Martin A.C."/>
            <person name="Owen C."/>
            <person name="Harkess A."/>
            <person name="Leebens-Mack J."/>
            <person name="Jimenez L.E."/>
            <person name="Osbourn A."/>
            <person name="Sattely E.S."/>
        </authorList>
    </citation>
    <scope>NUCLEOTIDE SEQUENCE [LARGE SCALE GENOMIC DNA]</scope>
    <source>
        <strain evidence="2">cv. JPN11</strain>
        <tissue evidence="1">Leaf</tissue>
    </source>
</reference>
<protein>
    <submittedName>
        <fullName evidence="1">MYB family protein</fullName>
    </submittedName>
</protein>